<dbReference type="AlphaFoldDB" id="A0A2G5V776"/>
<sequence length="361" mass="41695">MARSKKGKTKTGENTKIDSHAEKSEILEKLNSQEQKVDKIQEKLQEMEDSMAKISKLSSVEKNVEEKTFKLKHVLKNVKNFDKENGYVLCEEEEHFNAKWHMSIKSDETHVDFHVFCEPNAPTICAWSIEAKVDFKIGIISDSCITKTIYYKFDSLDYMGYVKFLWEDAETYIIDDTLAFDVEIEIRKMSGFENMLVRKFDETEKDVSDAILVVQDIKFYVSKMYLAAQSSFFKALFLGSFSESKMSEIPLTGIEPVHFRCFLHALYGESVFDVEEIMHLADMYATPMVVRKCEEFLLEKSRKSTKKLLEMALRYNSESLKEKCMSGIETLADFQSILPEDIQSLSPSVMAELLEKSLSLR</sequence>
<dbReference type="CDD" id="cd18186">
    <property type="entry name" value="BTB_POZ_ZBTB_KLHL-like"/>
    <property type="match status" value="1"/>
</dbReference>
<dbReference type="Pfam" id="PF00917">
    <property type="entry name" value="MATH"/>
    <property type="match status" value="1"/>
</dbReference>
<dbReference type="SMART" id="SM00225">
    <property type="entry name" value="BTB"/>
    <property type="match status" value="1"/>
</dbReference>
<gene>
    <name evidence="3" type="primary">Cnig_chr_II.g6912</name>
    <name evidence="3" type="ORF">B9Z55_006912</name>
</gene>
<feature type="domain" description="BTB" evidence="2">
    <location>
        <begin position="208"/>
        <end position="267"/>
    </location>
</feature>
<dbReference type="Gene3D" id="3.30.710.10">
    <property type="entry name" value="Potassium Channel Kv1.1, Chain A"/>
    <property type="match status" value="1"/>
</dbReference>
<proteinExistence type="predicted"/>
<evidence type="ECO:0000313" key="3">
    <source>
        <dbReference type="EMBL" id="PIC47619.1"/>
    </source>
</evidence>
<dbReference type="Proteomes" id="UP000230233">
    <property type="component" value="Chromosome II"/>
</dbReference>
<name>A0A2G5V776_9PELO</name>
<dbReference type="EMBL" id="PDUG01000002">
    <property type="protein sequence ID" value="PIC47619.1"/>
    <property type="molecule type" value="Genomic_DNA"/>
</dbReference>
<accession>A0A2G5V776</accession>
<dbReference type="PANTHER" id="PTHR22743:SF165">
    <property type="entry name" value="BTB AND MATH DOMAIN CONTAINING-RELATED"/>
    <property type="match status" value="1"/>
</dbReference>
<dbReference type="InterPro" id="IPR011333">
    <property type="entry name" value="SKP1/BTB/POZ_sf"/>
</dbReference>
<dbReference type="PROSITE" id="PS50097">
    <property type="entry name" value="BTB"/>
    <property type="match status" value="1"/>
</dbReference>
<dbReference type="Pfam" id="PF00651">
    <property type="entry name" value="BTB"/>
    <property type="match status" value="1"/>
</dbReference>
<dbReference type="InterPro" id="IPR052664">
    <property type="entry name" value="BTB-MATH_domain_protein"/>
</dbReference>
<dbReference type="CDD" id="cd00121">
    <property type="entry name" value="MATH"/>
    <property type="match status" value="1"/>
</dbReference>
<feature type="compositionally biased region" description="Basic and acidic residues" evidence="1">
    <location>
        <begin position="10"/>
        <end position="28"/>
    </location>
</feature>
<dbReference type="SUPFAM" id="SSF54695">
    <property type="entry name" value="POZ domain"/>
    <property type="match status" value="1"/>
</dbReference>
<dbReference type="SUPFAM" id="SSF49599">
    <property type="entry name" value="TRAF domain-like"/>
    <property type="match status" value="1"/>
</dbReference>
<keyword evidence="4" id="KW-1185">Reference proteome</keyword>
<evidence type="ECO:0000256" key="1">
    <source>
        <dbReference type="SAM" id="MobiDB-lite"/>
    </source>
</evidence>
<dbReference type="SMART" id="SM00061">
    <property type="entry name" value="MATH"/>
    <property type="match status" value="1"/>
</dbReference>
<protein>
    <recommendedName>
        <fullName evidence="2">BTB domain-containing protein</fullName>
    </recommendedName>
</protein>
<organism evidence="3 4">
    <name type="scientific">Caenorhabditis nigoni</name>
    <dbReference type="NCBI Taxonomy" id="1611254"/>
    <lineage>
        <taxon>Eukaryota</taxon>
        <taxon>Metazoa</taxon>
        <taxon>Ecdysozoa</taxon>
        <taxon>Nematoda</taxon>
        <taxon>Chromadorea</taxon>
        <taxon>Rhabditida</taxon>
        <taxon>Rhabditina</taxon>
        <taxon>Rhabditomorpha</taxon>
        <taxon>Rhabditoidea</taxon>
        <taxon>Rhabditidae</taxon>
        <taxon>Peloderinae</taxon>
        <taxon>Caenorhabditis</taxon>
    </lineage>
</organism>
<feature type="region of interest" description="Disordered" evidence="1">
    <location>
        <begin position="1"/>
        <end position="28"/>
    </location>
</feature>
<dbReference type="InterPro" id="IPR000210">
    <property type="entry name" value="BTB/POZ_dom"/>
</dbReference>
<dbReference type="PANTHER" id="PTHR22743">
    <property type="entry name" value="MEPRIN/TRAF-LIKE MATH FAMILY-C.ELEGANS"/>
    <property type="match status" value="1"/>
</dbReference>
<dbReference type="InterPro" id="IPR008974">
    <property type="entry name" value="TRAF-like"/>
</dbReference>
<comment type="caution">
    <text evidence="3">The sequence shown here is derived from an EMBL/GenBank/DDBJ whole genome shotgun (WGS) entry which is preliminary data.</text>
</comment>
<reference evidence="4" key="1">
    <citation type="submission" date="2017-10" db="EMBL/GenBank/DDBJ databases">
        <title>Rapid genome shrinkage in a self-fertile nematode reveals novel sperm competition proteins.</title>
        <authorList>
            <person name="Yin D."/>
            <person name="Schwarz E.M."/>
            <person name="Thomas C.G."/>
            <person name="Felde R.L."/>
            <person name="Korf I.F."/>
            <person name="Cutter A.D."/>
            <person name="Schartner C.M."/>
            <person name="Ralston E.J."/>
            <person name="Meyer B.J."/>
            <person name="Haag E.S."/>
        </authorList>
    </citation>
    <scope>NUCLEOTIDE SEQUENCE [LARGE SCALE GENOMIC DNA]</scope>
    <source>
        <strain evidence="4">JU1422</strain>
    </source>
</reference>
<evidence type="ECO:0000259" key="2">
    <source>
        <dbReference type="PROSITE" id="PS50097"/>
    </source>
</evidence>
<evidence type="ECO:0000313" key="4">
    <source>
        <dbReference type="Proteomes" id="UP000230233"/>
    </source>
</evidence>
<dbReference type="InterPro" id="IPR002083">
    <property type="entry name" value="MATH/TRAF_dom"/>
</dbReference>
<dbReference type="Gene3D" id="2.60.210.10">
    <property type="entry name" value="Apoptosis, Tumor Necrosis Factor Receptor Associated Protein 2, Chain A"/>
    <property type="match status" value="1"/>
</dbReference>